<evidence type="ECO:0000313" key="2">
    <source>
        <dbReference type="EMBL" id="GBN23380.1"/>
    </source>
</evidence>
<keyword evidence="3" id="KW-1185">Reference proteome</keyword>
<dbReference type="AlphaFoldDB" id="A0A4Y2MAF8"/>
<dbReference type="SUPFAM" id="SSF53098">
    <property type="entry name" value="Ribonuclease H-like"/>
    <property type="match status" value="1"/>
</dbReference>
<dbReference type="PANTHER" id="PTHR47723:SF19">
    <property type="entry name" value="POLYNUCLEOTIDYL TRANSFERASE, RIBONUCLEASE H-LIKE SUPERFAMILY PROTEIN"/>
    <property type="match status" value="1"/>
</dbReference>
<dbReference type="Proteomes" id="UP000499080">
    <property type="component" value="Unassembled WGS sequence"/>
</dbReference>
<dbReference type="InterPro" id="IPR036397">
    <property type="entry name" value="RNaseH_sf"/>
</dbReference>
<name>A0A4Y2MAF8_ARAVE</name>
<dbReference type="PROSITE" id="PS50879">
    <property type="entry name" value="RNASE_H_1"/>
    <property type="match status" value="1"/>
</dbReference>
<gene>
    <name evidence="2" type="ORF">AVEN_79462_1</name>
</gene>
<protein>
    <recommendedName>
        <fullName evidence="1">RNase H type-1 domain-containing protein</fullName>
    </recommendedName>
</protein>
<feature type="domain" description="RNase H type-1" evidence="1">
    <location>
        <begin position="22"/>
        <end position="149"/>
    </location>
</feature>
<dbReference type="PANTHER" id="PTHR47723">
    <property type="entry name" value="OS05G0353850 PROTEIN"/>
    <property type="match status" value="1"/>
</dbReference>
<dbReference type="Gene3D" id="3.30.420.10">
    <property type="entry name" value="Ribonuclease H-like superfamily/Ribonuclease H"/>
    <property type="match status" value="1"/>
</dbReference>
<evidence type="ECO:0000313" key="3">
    <source>
        <dbReference type="Proteomes" id="UP000499080"/>
    </source>
</evidence>
<dbReference type="GO" id="GO:0003676">
    <property type="term" value="F:nucleic acid binding"/>
    <property type="evidence" value="ECO:0007669"/>
    <property type="project" value="InterPro"/>
</dbReference>
<accession>A0A4Y2MAF8</accession>
<dbReference type="EMBL" id="BGPR01006988">
    <property type="protein sequence ID" value="GBN23380.1"/>
    <property type="molecule type" value="Genomic_DNA"/>
</dbReference>
<dbReference type="OrthoDB" id="6515318at2759"/>
<organism evidence="2 3">
    <name type="scientific">Araneus ventricosus</name>
    <name type="common">Orbweaver spider</name>
    <name type="synonym">Epeira ventricosa</name>
    <dbReference type="NCBI Taxonomy" id="182803"/>
    <lineage>
        <taxon>Eukaryota</taxon>
        <taxon>Metazoa</taxon>
        <taxon>Ecdysozoa</taxon>
        <taxon>Arthropoda</taxon>
        <taxon>Chelicerata</taxon>
        <taxon>Arachnida</taxon>
        <taxon>Araneae</taxon>
        <taxon>Araneomorphae</taxon>
        <taxon>Entelegynae</taxon>
        <taxon>Araneoidea</taxon>
        <taxon>Araneidae</taxon>
        <taxon>Araneus</taxon>
    </lineage>
</organism>
<reference evidence="2 3" key="1">
    <citation type="journal article" date="2019" name="Sci. Rep.">
        <title>Orb-weaving spider Araneus ventricosus genome elucidates the spidroin gene catalogue.</title>
        <authorList>
            <person name="Kono N."/>
            <person name="Nakamura H."/>
            <person name="Ohtoshi R."/>
            <person name="Moran D.A.P."/>
            <person name="Shinohara A."/>
            <person name="Yoshida Y."/>
            <person name="Fujiwara M."/>
            <person name="Mori M."/>
            <person name="Tomita M."/>
            <person name="Arakawa K."/>
        </authorList>
    </citation>
    <scope>NUCLEOTIDE SEQUENCE [LARGE SCALE GENOMIC DNA]</scope>
</reference>
<dbReference type="GO" id="GO:0004523">
    <property type="term" value="F:RNA-DNA hybrid ribonuclease activity"/>
    <property type="evidence" value="ECO:0007669"/>
    <property type="project" value="InterPro"/>
</dbReference>
<dbReference type="Pfam" id="PF00075">
    <property type="entry name" value="RNase_H"/>
    <property type="match status" value="1"/>
</dbReference>
<evidence type="ECO:0000259" key="1">
    <source>
        <dbReference type="PROSITE" id="PS50879"/>
    </source>
</evidence>
<dbReference type="InterPro" id="IPR053151">
    <property type="entry name" value="RNase_H-like"/>
</dbReference>
<dbReference type="CDD" id="cd09276">
    <property type="entry name" value="Rnase_HI_RT_non_LTR"/>
    <property type="match status" value="1"/>
</dbReference>
<dbReference type="InterPro" id="IPR012337">
    <property type="entry name" value="RNaseH-like_sf"/>
</dbReference>
<proteinExistence type="predicted"/>
<sequence length="179" mass="20488">MSIHLNSHHGTFLPSFGCDIPFKDSKNIFTGGSKLDARVGSGVVCLDQKDDVLRQCEIRLNDKATVFLAEAFSILTALQRIRDDEKIRIYTDSQSVLQALESSRFQSNIILDIKKMLRHKKHVEFFWVKAHVGIYGNELADVAAKNTTRREAVDQVLGIPKSWLQYNLKQDTLLKWQKR</sequence>
<comment type="caution">
    <text evidence="2">The sequence shown here is derived from an EMBL/GenBank/DDBJ whole genome shotgun (WGS) entry which is preliminary data.</text>
</comment>
<dbReference type="InterPro" id="IPR002156">
    <property type="entry name" value="RNaseH_domain"/>
</dbReference>